<name>W1NDM9_AMBTC</name>
<evidence type="ECO:0000313" key="2">
    <source>
        <dbReference type="Proteomes" id="UP000017836"/>
    </source>
</evidence>
<sequence length="193" mass="21112">MQHYLSSPTITPTARQPLSSLVTCLQPLSLSAACYTLSVSPHPHLSLILCITQPQRPSPSAHLQSLTGLPDAAPPPVTTYFPSDLTILHLAATIIVAIFLPYQQSPPLLYLSSSLPLYQSPHTYLPNQPATSCCPLHDLAHPPPLPFPFSLHHSAATLQSIFARYCRRPALCHHRHPLSLYSLVLSPPCTFSF</sequence>
<dbReference type="Gramene" id="ERM93787">
    <property type="protein sequence ID" value="ERM93787"/>
    <property type="gene ID" value="AMTR_s00004p00270910"/>
</dbReference>
<dbReference type="HOGENOM" id="CLU_1410566_0_0_1"/>
<dbReference type="AlphaFoldDB" id="W1NDM9"/>
<gene>
    <name evidence="1" type="ORF">AMTR_s00004p00270910</name>
</gene>
<keyword evidence="2" id="KW-1185">Reference proteome</keyword>
<accession>W1NDM9</accession>
<reference evidence="2" key="1">
    <citation type="journal article" date="2013" name="Science">
        <title>The Amborella genome and the evolution of flowering plants.</title>
        <authorList>
            <consortium name="Amborella Genome Project"/>
        </authorList>
    </citation>
    <scope>NUCLEOTIDE SEQUENCE [LARGE SCALE GENOMIC DNA]</scope>
</reference>
<proteinExistence type="predicted"/>
<organism evidence="1 2">
    <name type="scientific">Amborella trichopoda</name>
    <dbReference type="NCBI Taxonomy" id="13333"/>
    <lineage>
        <taxon>Eukaryota</taxon>
        <taxon>Viridiplantae</taxon>
        <taxon>Streptophyta</taxon>
        <taxon>Embryophyta</taxon>
        <taxon>Tracheophyta</taxon>
        <taxon>Spermatophyta</taxon>
        <taxon>Magnoliopsida</taxon>
        <taxon>Amborellales</taxon>
        <taxon>Amborellaceae</taxon>
        <taxon>Amborella</taxon>
    </lineage>
</organism>
<evidence type="ECO:0000313" key="1">
    <source>
        <dbReference type="EMBL" id="ERM93787.1"/>
    </source>
</evidence>
<protein>
    <submittedName>
        <fullName evidence="1">Uncharacterized protein</fullName>
    </submittedName>
</protein>
<dbReference type="Proteomes" id="UP000017836">
    <property type="component" value="Unassembled WGS sequence"/>
</dbReference>
<dbReference type="EMBL" id="KI397628">
    <property type="protein sequence ID" value="ERM93787.1"/>
    <property type="molecule type" value="Genomic_DNA"/>
</dbReference>